<evidence type="ECO:0000259" key="7">
    <source>
        <dbReference type="Pfam" id="PF23417"/>
    </source>
</evidence>
<evidence type="ECO:0000313" key="9">
    <source>
        <dbReference type="Proteomes" id="UP000036403"/>
    </source>
</evidence>
<dbReference type="GO" id="GO:0000045">
    <property type="term" value="P:autophagosome assembly"/>
    <property type="evidence" value="ECO:0007669"/>
    <property type="project" value="TreeGrafter"/>
</dbReference>
<dbReference type="InterPro" id="IPR033952">
    <property type="entry name" value="STING_C"/>
</dbReference>
<dbReference type="GO" id="GO:0035438">
    <property type="term" value="F:cyclic-di-GMP binding"/>
    <property type="evidence" value="ECO:0007669"/>
    <property type="project" value="InterPro"/>
</dbReference>
<dbReference type="CDD" id="cd12146">
    <property type="entry name" value="STING_C"/>
    <property type="match status" value="1"/>
</dbReference>
<evidence type="ECO:0000259" key="6">
    <source>
        <dbReference type="Pfam" id="PF15009"/>
    </source>
</evidence>
<dbReference type="Proteomes" id="UP000036403">
    <property type="component" value="Unassembled WGS sequence"/>
</dbReference>
<keyword evidence="4 5" id="KW-0472">Membrane</keyword>
<dbReference type="GO" id="GO:0061709">
    <property type="term" value="P:reticulophagy"/>
    <property type="evidence" value="ECO:0007669"/>
    <property type="project" value="TreeGrafter"/>
</dbReference>
<dbReference type="GO" id="GO:0061507">
    <property type="term" value="F:2',3'-cyclic GMP-AMP binding"/>
    <property type="evidence" value="ECO:0007669"/>
    <property type="project" value="TreeGrafter"/>
</dbReference>
<comment type="subcellular location">
    <subcellularLocation>
        <location evidence="1">Membrane</location>
        <topology evidence="1">Multi-pass membrane protein</topology>
    </subcellularLocation>
</comment>
<keyword evidence="3 5" id="KW-1133">Transmembrane helix</keyword>
<dbReference type="GO" id="GO:0032481">
    <property type="term" value="P:positive regulation of type I interferon production"/>
    <property type="evidence" value="ECO:0007669"/>
    <property type="project" value="InterPro"/>
</dbReference>
<keyword evidence="2 5" id="KW-0812">Transmembrane</keyword>
<evidence type="ECO:0000256" key="1">
    <source>
        <dbReference type="ARBA" id="ARBA00004141"/>
    </source>
</evidence>
<dbReference type="GO" id="GO:0005789">
    <property type="term" value="C:endoplasmic reticulum membrane"/>
    <property type="evidence" value="ECO:0007669"/>
    <property type="project" value="TreeGrafter"/>
</dbReference>
<dbReference type="GO" id="GO:0005776">
    <property type="term" value="C:autophagosome"/>
    <property type="evidence" value="ECO:0007669"/>
    <property type="project" value="TreeGrafter"/>
</dbReference>
<feature type="transmembrane region" description="Helical" evidence="5">
    <location>
        <begin position="91"/>
        <end position="113"/>
    </location>
</feature>
<dbReference type="InterPro" id="IPR029158">
    <property type="entry name" value="STING"/>
</dbReference>
<name>A0A0J7KSJ3_LASNI</name>
<feature type="domain" description="STING transmembrane" evidence="7">
    <location>
        <begin position="48"/>
        <end position="165"/>
    </location>
</feature>
<dbReference type="STRING" id="67767.A0A0J7KSJ3"/>
<dbReference type="Pfam" id="PF23417">
    <property type="entry name" value="STING_TM"/>
    <property type="match status" value="1"/>
</dbReference>
<feature type="transmembrane region" description="Helical" evidence="5">
    <location>
        <begin position="40"/>
        <end position="64"/>
    </location>
</feature>
<dbReference type="Gene3D" id="3.40.50.12100">
    <property type="entry name" value="Stimulator of interferon genes protein"/>
    <property type="match status" value="1"/>
</dbReference>
<dbReference type="OrthoDB" id="6053839at2759"/>
<dbReference type="GO" id="GO:0002218">
    <property type="term" value="P:activation of innate immune response"/>
    <property type="evidence" value="ECO:0007669"/>
    <property type="project" value="InterPro"/>
</dbReference>
<dbReference type="InterPro" id="IPR038623">
    <property type="entry name" value="STING_C_sf"/>
</dbReference>
<keyword evidence="9" id="KW-1185">Reference proteome</keyword>
<evidence type="ECO:0000256" key="4">
    <source>
        <dbReference type="ARBA" id="ARBA00023136"/>
    </source>
</evidence>
<evidence type="ECO:0000313" key="8">
    <source>
        <dbReference type="EMBL" id="KMQ93204.1"/>
    </source>
</evidence>
<evidence type="ECO:0000256" key="3">
    <source>
        <dbReference type="ARBA" id="ARBA00022989"/>
    </source>
</evidence>
<sequence length="368" mass="42131">MESEKYSPSDDKLEPYLHIFFLAFFFVFPFSYIATKSGAIVSFITTCHVTSGFLLTFILCDVVLRVSRTISLMDVDPSFRQNSSSIIRQNFALNTASAVIVVISVLLFLIFSMNIVIRGYPLKNLGAFGEFSFVYVPLMIFSFCLLRITNLAEWERGPTLDLDAMKGLDYGTGMAYSYYYGYLRLILPNPGTTYSKGIREKIENFEDKHNVTFPVHKLFILIPSSGYIPPNLKEASEQWMESAKELEEEKRDRAGTIGRTYRNNAYKIYSNGRNSGASPVYVVVEGATPLLTFYEVQKHSHPESIAYRQYRNEITMRFYQKLREILQSEPDTRNLCELIYYNDCDSKEAKVNVAKVILERISEITSSS</sequence>
<organism evidence="8 9">
    <name type="scientific">Lasius niger</name>
    <name type="common">Black garden ant</name>
    <dbReference type="NCBI Taxonomy" id="67767"/>
    <lineage>
        <taxon>Eukaryota</taxon>
        <taxon>Metazoa</taxon>
        <taxon>Ecdysozoa</taxon>
        <taxon>Arthropoda</taxon>
        <taxon>Hexapoda</taxon>
        <taxon>Insecta</taxon>
        <taxon>Pterygota</taxon>
        <taxon>Neoptera</taxon>
        <taxon>Endopterygota</taxon>
        <taxon>Hymenoptera</taxon>
        <taxon>Apocrita</taxon>
        <taxon>Aculeata</taxon>
        <taxon>Formicoidea</taxon>
        <taxon>Formicidae</taxon>
        <taxon>Formicinae</taxon>
        <taxon>Lasius</taxon>
        <taxon>Lasius</taxon>
    </lineage>
</organism>
<dbReference type="PANTHER" id="PTHR34339:SF1">
    <property type="entry name" value="STIMULATOR OF INTERFERON GENES PROTEIN"/>
    <property type="match status" value="1"/>
</dbReference>
<comment type="caution">
    <text evidence="8">The sequence shown here is derived from an EMBL/GenBank/DDBJ whole genome shotgun (WGS) entry which is preliminary data.</text>
</comment>
<dbReference type="AlphaFoldDB" id="A0A0J7KSJ3"/>
<dbReference type="InterPro" id="IPR055434">
    <property type="entry name" value="STING_TM"/>
</dbReference>
<dbReference type="Pfam" id="PF15009">
    <property type="entry name" value="STING_LBD"/>
    <property type="match status" value="1"/>
</dbReference>
<dbReference type="GO" id="GO:0016239">
    <property type="term" value="P:positive regulation of macroautophagy"/>
    <property type="evidence" value="ECO:0007669"/>
    <property type="project" value="TreeGrafter"/>
</dbReference>
<feature type="domain" description="STING ligand-binding" evidence="6">
    <location>
        <begin position="169"/>
        <end position="363"/>
    </location>
</feature>
<dbReference type="PaxDb" id="67767-A0A0J7KSJ3"/>
<feature type="transmembrane region" description="Helical" evidence="5">
    <location>
        <begin position="16"/>
        <end position="34"/>
    </location>
</feature>
<protein>
    <submittedName>
        <fullName evidence="8">Transmembrane protein 173</fullName>
    </submittedName>
</protein>
<dbReference type="InterPro" id="IPR055432">
    <property type="entry name" value="STING_LBD"/>
</dbReference>
<gene>
    <name evidence="8" type="ORF">RF55_6708</name>
</gene>
<feature type="transmembrane region" description="Helical" evidence="5">
    <location>
        <begin position="125"/>
        <end position="146"/>
    </location>
</feature>
<evidence type="ECO:0000256" key="2">
    <source>
        <dbReference type="ARBA" id="ARBA00022692"/>
    </source>
</evidence>
<accession>A0A0J7KSJ3</accession>
<evidence type="ECO:0000256" key="5">
    <source>
        <dbReference type="SAM" id="Phobius"/>
    </source>
</evidence>
<dbReference type="PANTHER" id="PTHR34339">
    <property type="entry name" value="STIMULATOR OF INTERFERON GENES PROTEIN"/>
    <property type="match status" value="1"/>
</dbReference>
<proteinExistence type="predicted"/>
<dbReference type="EMBL" id="LBMM01003720">
    <property type="protein sequence ID" value="KMQ93204.1"/>
    <property type="molecule type" value="Genomic_DNA"/>
</dbReference>
<reference evidence="8 9" key="1">
    <citation type="submission" date="2015-04" db="EMBL/GenBank/DDBJ databases">
        <title>Lasius niger genome sequencing.</title>
        <authorList>
            <person name="Konorov E.A."/>
            <person name="Nikitin M.A."/>
            <person name="Kirill M.V."/>
            <person name="Chang P."/>
        </authorList>
    </citation>
    <scope>NUCLEOTIDE SEQUENCE [LARGE SCALE GENOMIC DNA]</scope>
    <source>
        <tissue evidence="8">Whole</tissue>
    </source>
</reference>
<dbReference type="GO" id="GO:0045087">
    <property type="term" value="P:innate immune response"/>
    <property type="evidence" value="ECO:0007669"/>
    <property type="project" value="TreeGrafter"/>
</dbReference>
<dbReference type="Gene3D" id="1.20.5.5200">
    <property type="match status" value="1"/>
</dbReference>